<reference evidence="3" key="1">
    <citation type="submission" date="2017-09" db="EMBL/GenBank/DDBJ databases">
        <title>Depth-based differentiation of microbial function through sediment-hosted aquifers and enrichment of novel symbionts in the deep terrestrial subsurface.</title>
        <authorList>
            <person name="Probst A.J."/>
            <person name="Ladd B."/>
            <person name="Jarett J.K."/>
            <person name="Geller-Mcgrath D.E."/>
            <person name="Sieber C.M.K."/>
            <person name="Emerson J.B."/>
            <person name="Anantharaman K."/>
            <person name="Thomas B.C."/>
            <person name="Malmstrom R."/>
            <person name="Stieglmeier M."/>
            <person name="Klingl A."/>
            <person name="Woyke T."/>
            <person name="Ryan C.M."/>
            <person name="Banfield J.F."/>
        </authorList>
    </citation>
    <scope>NUCLEOTIDE SEQUENCE [LARGE SCALE GENOMIC DNA]</scope>
</reference>
<dbReference type="AlphaFoldDB" id="A0A2M7Z748"/>
<feature type="transmembrane region" description="Helical" evidence="1">
    <location>
        <begin position="434"/>
        <end position="454"/>
    </location>
</feature>
<feature type="transmembrane region" description="Helical" evidence="1">
    <location>
        <begin position="88"/>
        <end position="106"/>
    </location>
</feature>
<protein>
    <recommendedName>
        <fullName evidence="4">Glycosyltransferase RgtA/B/C/D-like domain-containing protein</fullName>
    </recommendedName>
</protein>
<gene>
    <name evidence="2" type="ORF">CO137_01585</name>
</gene>
<evidence type="ECO:0000313" key="2">
    <source>
        <dbReference type="EMBL" id="PJA89939.1"/>
    </source>
</evidence>
<feature type="transmembrane region" description="Helical" evidence="1">
    <location>
        <begin position="466"/>
        <end position="487"/>
    </location>
</feature>
<keyword evidence="1" id="KW-0472">Membrane</keyword>
<evidence type="ECO:0000256" key="1">
    <source>
        <dbReference type="SAM" id="Phobius"/>
    </source>
</evidence>
<name>A0A2M7Z748_9BACT</name>
<feature type="transmembrane region" description="Helical" evidence="1">
    <location>
        <begin position="30"/>
        <end position="48"/>
    </location>
</feature>
<dbReference type="EMBL" id="PFVJ01000035">
    <property type="protein sequence ID" value="PJA89939.1"/>
    <property type="molecule type" value="Genomic_DNA"/>
</dbReference>
<feature type="transmembrane region" description="Helical" evidence="1">
    <location>
        <begin position="343"/>
        <end position="365"/>
    </location>
</feature>
<feature type="transmembrane region" description="Helical" evidence="1">
    <location>
        <begin position="189"/>
        <end position="210"/>
    </location>
</feature>
<feature type="transmembrane region" description="Helical" evidence="1">
    <location>
        <begin position="502"/>
        <end position="523"/>
    </location>
</feature>
<keyword evidence="1" id="KW-1133">Transmembrane helix</keyword>
<feature type="transmembrane region" description="Helical" evidence="1">
    <location>
        <begin position="315"/>
        <end position="331"/>
    </location>
</feature>
<accession>A0A2M7Z748</accession>
<feature type="transmembrane region" description="Helical" evidence="1">
    <location>
        <begin position="289"/>
        <end position="308"/>
    </location>
</feature>
<proteinExistence type="predicted"/>
<keyword evidence="1" id="KW-0812">Transmembrane</keyword>
<organism evidence="2 3">
    <name type="scientific">Candidatus Magasanikbacteria bacterium CG_4_9_14_3_um_filter_32_9</name>
    <dbReference type="NCBI Taxonomy" id="1974644"/>
    <lineage>
        <taxon>Bacteria</taxon>
        <taxon>Candidatus Magasanikiibacteriota</taxon>
    </lineage>
</organism>
<feature type="transmembrane region" description="Helical" evidence="1">
    <location>
        <begin position="7"/>
        <end position="24"/>
    </location>
</feature>
<comment type="caution">
    <text evidence="2">The sequence shown here is derived from an EMBL/GenBank/DDBJ whole genome shotgun (WGS) entry which is preliminary data.</text>
</comment>
<evidence type="ECO:0000313" key="3">
    <source>
        <dbReference type="Proteomes" id="UP000230843"/>
    </source>
</evidence>
<feature type="non-terminal residue" evidence="2">
    <location>
        <position position="527"/>
    </location>
</feature>
<evidence type="ECO:0008006" key="4">
    <source>
        <dbReference type="Google" id="ProtNLM"/>
    </source>
</evidence>
<feature type="transmembrane region" description="Helical" evidence="1">
    <location>
        <begin position="127"/>
        <end position="148"/>
    </location>
</feature>
<dbReference type="Proteomes" id="UP000230843">
    <property type="component" value="Unassembled WGS sequence"/>
</dbReference>
<feature type="transmembrane region" description="Helical" evidence="1">
    <location>
        <begin position="377"/>
        <end position="397"/>
    </location>
</feature>
<feature type="transmembrane region" description="Helical" evidence="1">
    <location>
        <begin position="160"/>
        <end position="182"/>
    </location>
</feature>
<feature type="transmembrane region" description="Helical" evidence="1">
    <location>
        <begin position="60"/>
        <end position="82"/>
    </location>
</feature>
<sequence length="527" mass="60740">MKLINLKYIILSLSISILTLFSLWKITNPYLNTVIFLIFLIFFGLKFGKFFIPKCKLWQVFFGSLSVILLLITILTFIYWFYKININTISFSILSITLISFFLKSPKNDCHLLKKLSEIPFQEQFSLFSKLLFILFLSLSSVLFYVLLSKNFGDTLGSPWTIIGSKFFIVFTINSFILLLLLQNTKNKTINALSTIIYFLNFLTVALIIFKYGFGFDPFIHQAAEKFIKENGVIYPKQPYYLGQYSLVLLINFLTNLSIESIDKSLTPIASAILIPLSTYFTFKKLELQKFILISIALIPLFPLSFFIQTTPNSLSLLLFYVVSLWIWKEFAETNWRSNLFGILLSITTCAIHPLIGIPTLIIYIASLFKNNKIASLIYCVILTISIPLALSVNNLLSSGSLNLTLNLNNFLELFKQPYWYIFAGAPIEWRLLYFYKMLIVPALVLIGILGFVIAIKKYKITKANFFIKTIIYLFISTFITSSVLFFTDVVSYEQTNYARRILTMISLLLLPFITISIHEFFIKFST</sequence>